<dbReference type="SMART" id="SM00360">
    <property type="entry name" value="RRM"/>
    <property type="match status" value="2"/>
</dbReference>
<dbReference type="AlphaFoldDB" id="A0A8H3YF35"/>
<keyword evidence="6" id="KW-1185">Reference proteome</keyword>
<evidence type="ECO:0000313" key="5">
    <source>
        <dbReference type="EMBL" id="GHJ87174.1"/>
    </source>
</evidence>
<organism evidence="5 6">
    <name type="scientific">Naganishia liquefaciens</name>
    <dbReference type="NCBI Taxonomy" id="104408"/>
    <lineage>
        <taxon>Eukaryota</taxon>
        <taxon>Fungi</taxon>
        <taxon>Dikarya</taxon>
        <taxon>Basidiomycota</taxon>
        <taxon>Agaricomycotina</taxon>
        <taxon>Tremellomycetes</taxon>
        <taxon>Filobasidiales</taxon>
        <taxon>Filobasidiaceae</taxon>
        <taxon>Naganishia</taxon>
    </lineage>
</organism>
<feature type="compositionally biased region" description="Gly residues" evidence="3">
    <location>
        <begin position="111"/>
        <end position="126"/>
    </location>
</feature>
<dbReference type="PANTHER" id="PTHR23189">
    <property type="entry name" value="RNA RECOGNITION MOTIF-CONTAINING"/>
    <property type="match status" value="1"/>
</dbReference>
<dbReference type="InterPro" id="IPR012677">
    <property type="entry name" value="Nucleotide-bd_a/b_plait_sf"/>
</dbReference>
<gene>
    <name evidence="5" type="ORF">NliqN6_3576</name>
</gene>
<dbReference type="PROSITE" id="PS50102">
    <property type="entry name" value="RRM"/>
    <property type="match status" value="1"/>
</dbReference>
<dbReference type="OrthoDB" id="439808at2759"/>
<sequence>MAYNDPYGGPPPPPPPPNYIPTYQTDSSIMRPANLPPLSFQTAPGFRGGPDRNAPRRGGYRSSAGGQQARAGGAGRPPRGGGANGFQGGGGGGRGEFDDRGAANPGWGAHNPGGGGPGFSGGGGGMNGAGYDDGGAWGGASGSGPFVRNQGFAPPPRNEFDGYDNSNLSRFNDRGGPAPFPARREKPVDVRVQHERPCRTLFVRNVNYGADSQQIRANFERYGEIKTFFDIIATRGMAFITYFDLRGAEQAREGMHNSLVNGRPIDVHFSLPKAEEVSGECTREKNQGALELRLKSGRPITNEDVQRAFSMYGQIKDIRNGPSPDKKIVEYFDARAAVDAFDALGGRPFLDSEMQVRFIWDFPDIARSGVPAGAGRSRGGRGRGRGDRADERDRSPDHGYSRPAPYSSGASLKRGEDSATMMSVPSANKAPSERLDEAKKIQDLLASLSQTQNNAPKPPAPAPTPQAQYPIPPNVTSASAGPPANAPSFNAYTPSAAQQYPYPSAYVYPGANAYTPAAAASPVAPPTPANPMYNNSPAAPQPPRQDGVPGLGRYPLPVQPTAYSPTAPTNGVPPSAPPANAPTPVAPAYPYPSAAPTAMPVTAPIIPTAPSVAPGMSDLLALLAAQQKKQ</sequence>
<feature type="compositionally biased region" description="Pro residues" evidence="3">
    <location>
        <begin position="8"/>
        <end position="19"/>
    </location>
</feature>
<feature type="region of interest" description="Disordered" evidence="3">
    <location>
        <begin position="528"/>
        <end position="579"/>
    </location>
</feature>
<evidence type="ECO:0000256" key="2">
    <source>
        <dbReference type="PROSITE-ProRule" id="PRU00176"/>
    </source>
</evidence>
<feature type="region of interest" description="Disordered" evidence="3">
    <location>
        <begin position="141"/>
        <end position="189"/>
    </location>
</feature>
<evidence type="ECO:0000256" key="1">
    <source>
        <dbReference type="ARBA" id="ARBA00022884"/>
    </source>
</evidence>
<feature type="region of interest" description="Disordered" evidence="3">
    <location>
        <begin position="451"/>
        <end position="482"/>
    </location>
</feature>
<feature type="region of interest" description="Disordered" evidence="3">
    <location>
        <begin position="369"/>
        <end position="434"/>
    </location>
</feature>
<name>A0A8H3YF35_9TREE</name>
<reference evidence="5" key="1">
    <citation type="submission" date="2020-07" db="EMBL/GenBank/DDBJ databases">
        <title>Draft Genome Sequence of a Deep-Sea Yeast, Naganishia (Cryptococcus) liquefaciens strain N6.</title>
        <authorList>
            <person name="Han Y.W."/>
            <person name="Kajitani R."/>
            <person name="Morimoto H."/>
            <person name="Parhat M."/>
            <person name="Tsubouchi H."/>
            <person name="Bakenova O."/>
            <person name="Ogata M."/>
            <person name="Argunhan B."/>
            <person name="Aoki R."/>
            <person name="Kajiwara S."/>
            <person name="Itoh T."/>
            <person name="Iwasaki H."/>
        </authorList>
    </citation>
    <scope>NUCLEOTIDE SEQUENCE</scope>
    <source>
        <strain evidence="5">N6</strain>
    </source>
</reference>
<dbReference type="Pfam" id="PF00076">
    <property type="entry name" value="RRM_1"/>
    <property type="match status" value="1"/>
</dbReference>
<dbReference type="Gene3D" id="3.30.70.330">
    <property type="match status" value="2"/>
</dbReference>
<comment type="caution">
    <text evidence="5">The sequence shown here is derived from an EMBL/GenBank/DDBJ whole genome shotgun (WGS) entry which is preliminary data.</text>
</comment>
<protein>
    <recommendedName>
        <fullName evidence="4">RRM domain-containing protein</fullName>
    </recommendedName>
</protein>
<dbReference type="Proteomes" id="UP000620104">
    <property type="component" value="Unassembled WGS sequence"/>
</dbReference>
<evidence type="ECO:0000313" key="6">
    <source>
        <dbReference type="Proteomes" id="UP000620104"/>
    </source>
</evidence>
<dbReference type="SUPFAM" id="SSF54928">
    <property type="entry name" value="RNA-binding domain, RBD"/>
    <property type="match status" value="1"/>
</dbReference>
<accession>A0A8H3YF35</accession>
<feature type="compositionally biased region" description="Low complexity" evidence="3">
    <location>
        <begin position="61"/>
        <end position="71"/>
    </location>
</feature>
<feature type="domain" description="RRM" evidence="4">
    <location>
        <begin position="199"/>
        <end position="272"/>
    </location>
</feature>
<keyword evidence="1 2" id="KW-0694">RNA-binding</keyword>
<evidence type="ECO:0000256" key="3">
    <source>
        <dbReference type="SAM" id="MobiDB-lite"/>
    </source>
</evidence>
<dbReference type="InterPro" id="IPR035979">
    <property type="entry name" value="RBD_domain_sf"/>
</dbReference>
<evidence type="ECO:0000259" key="4">
    <source>
        <dbReference type="PROSITE" id="PS50102"/>
    </source>
</evidence>
<feature type="region of interest" description="Disordered" evidence="3">
    <location>
        <begin position="1"/>
        <end position="126"/>
    </location>
</feature>
<feature type="compositionally biased region" description="Gly residues" evidence="3">
    <location>
        <begin position="72"/>
        <end position="94"/>
    </location>
</feature>
<feature type="compositionally biased region" description="Basic and acidic residues" evidence="3">
    <location>
        <begin position="384"/>
        <end position="400"/>
    </location>
</feature>
<dbReference type="CDD" id="cd12276">
    <property type="entry name" value="RRM2_MEI2_EAR1_like"/>
    <property type="match status" value="1"/>
</dbReference>
<dbReference type="EMBL" id="BLZA01000021">
    <property type="protein sequence ID" value="GHJ87174.1"/>
    <property type="molecule type" value="Genomic_DNA"/>
</dbReference>
<proteinExistence type="predicted"/>
<dbReference type="InterPro" id="IPR000504">
    <property type="entry name" value="RRM_dom"/>
</dbReference>
<dbReference type="GO" id="GO:0003723">
    <property type="term" value="F:RNA binding"/>
    <property type="evidence" value="ECO:0007669"/>
    <property type="project" value="UniProtKB-UniRule"/>
</dbReference>